<evidence type="ECO:0000313" key="2">
    <source>
        <dbReference type="EMBL" id="DAF57494.1"/>
    </source>
</evidence>
<reference evidence="2" key="1">
    <citation type="journal article" date="2021" name="Proc. Natl. Acad. Sci. U.S.A.">
        <title>A Catalog of Tens of Thousands of Viruses from Human Metagenomes Reveals Hidden Associations with Chronic Diseases.</title>
        <authorList>
            <person name="Tisza M.J."/>
            <person name="Buck C.B."/>
        </authorList>
    </citation>
    <scope>NUCLEOTIDE SEQUENCE</scope>
    <source>
        <strain evidence="2">CtqfO1</strain>
    </source>
</reference>
<name>A0A8S5T2M6_9CAUD</name>
<sequence length="48" mass="5406">MFHSDIIRTVTGLKGFDRGKLHINSRLGRTSKTANKRTDENEVYSLAA</sequence>
<evidence type="ECO:0000256" key="1">
    <source>
        <dbReference type="SAM" id="MobiDB-lite"/>
    </source>
</evidence>
<proteinExistence type="predicted"/>
<accession>A0A8S5T2M6</accession>
<organism evidence="2">
    <name type="scientific">Myoviridae sp. ctqfO1</name>
    <dbReference type="NCBI Taxonomy" id="2827710"/>
    <lineage>
        <taxon>Viruses</taxon>
        <taxon>Duplodnaviria</taxon>
        <taxon>Heunggongvirae</taxon>
        <taxon>Uroviricota</taxon>
        <taxon>Caudoviricetes</taxon>
    </lineage>
</organism>
<feature type="region of interest" description="Disordered" evidence="1">
    <location>
        <begin position="28"/>
        <end position="48"/>
    </location>
</feature>
<dbReference type="EMBL" id="BK032734">
    <property type="protein sequence ID" value="DAF57494.1"/>
    <property type="molecule type" value="Genomic_DNA"/>
</dbReference>
<protein>
    <submittedName>
        <fullName evidence="2">Uncharacterized protein</fullName>
    </submittedName>
</protein>